<keyword evidence="8" id="KW-1185">Reference proteome</keyword>
<keyword evidence="4 6" id="KW-0472">Membrane</keyword>
<dbReference type="Proteomes" id="UP000307440">
    <property type="component" value="Unassembled WGS sequence"/>
</dbReference>
<dbReference type="STRING" id="230819.A0A5C3KPF4"/>
<dbReference type="AlphaFoldDB" id="A0A5C3KPF4"/>
<feature type="transmembrane region" description="Helical" evidence="6">
    <location>
        <begin position="159"/>
        <end position="182"/>
    </location>
</feature>
<feature type="compositionally biased region" description="Low complexity" evidence="5">
    <location>
        <begin position="134"/>
        <end position="148"/>
    </location>
</feature>
<proteinExistence type="predicted"/>
<feature type="compositionally biased region" description="Pro residues" evidence="5">
    <location>
        <begin position="315"/>
        <end position="326"/>
    </location>
</feature>
<evidence type="ECO:0000256" key="6">
    <source>
        <dbReference type="SAM" id="Phobius"/>
    </source>
</evidence>
<dbReference type="Gene3D" id="1.20.5.510">
    <property type="entry name" value="Single helix bin"/>
    <property type="match status" value="1"/>
</dbReference>
<evidence type="ECO:0000313" key="7">
    <source>
        <dbReference type="EMBL" id="TFK22254.1"/>
    </source>
</evidence>
<feature type="region of interest" description="Disordered" evidence="5">
    <location>
        <begin position="134"/>
        <end position="155"/>
    </location>
</feature>
<accession>A0A5C3KPF4</accession>
<feature type="compositionally biased region" description="Polar residues" evidence="5">
    <location>
        <begin position="235"/>
        <end position="247"/>
    </location>
</feature>
<dbReference type="OrthoDB" id="3265734at2759"/>
<evidence type="ECO:0000313" key="8">
    <source>
        <dbReference type="Proteomes" id="UP000307440"/>
    </source>
</evidence>
<protein>
    <submittedName>
        <fullName evidence="7">Uncharacterized protein</fullName>
    </submittedName>
</protein>
<feature type="region of interest" description="Disordered" evidence="5">
    <location>
        <begin position="191"/>
        <end position="326"/>
    </location>
</feature>
<feature type="compositionally biased region" description="Low complexity" evidence="5">
    <location>
        <begin position="210"/>
        <end position="227"/>
    </location>
</feature>
<feature type="compositionally biased region" description="Basic and acidic residues" evidence="5">
    <location>
        <begin position="300"/>
        <end position="313"/>
    </location>
</feature>
<dbReference type="PANTHER" id="PTHR15549">
    <property type="entry name" value="PAIRED IMMUNOGLOBULIN-LIKE TYPE 2 RECEPTOR"/>
    <property type="match status" value="1"/>
</dbReference>
<keyword evidence="2 6" id="KW-0812">Transmembrane</keyword>
<comment type="subcellular location">
    <subcellularLocation>
        <location evidence="1">Membrane</location>
        <topology evidence="1">Single-pass membrane protein</topology>
    </subcellularLocation>
</comment>
<evidence type="ECO:0000256" key="4">
    <source>
        <dbReference type="ARBA" id="ARBA00023136"/>
    </source>
</evidence>
<dbReference type="InterPro" id="IPR051694">
    <property type="entry name" value="Immunoregulatory_rcpt-like"/>
</dbReference>
<evidence type="ECO:0000256" key="3">
    <source>
        <dbReference type="ARBA" id="ARBA00022989"/>
    </source>
</evidence>
<gene>
    <name evidence="7" type="ORF">FA15DRAFT_706521</name>
</gene>
<dbReference type="GO" id="GO:0071944">
    <property type="term" value="C:cell periphery"/>
    <property type="evidence" value="ECO:0007669"/>
    <property type="project" value="UniProtKB-ARBA"/>
</dbReference>
<feature type="compositionally biased region" description="Low complexity" evidence="5">
    <location>
        <begin position="248"/>
        <end position="257"/>
    </location>
</feature>
<sequence length="326" mass="35351">MSRRPIDDTDPAVTYSPEGGWSRHGVIEEFNSTTSRADVPGGVAVVRFTGTGIQVLGTIAAINANNTVPTSRYVVDSNSTTASVYRGTQLQNDARRNITFYQILDLPHGPHFLTITQESGELWLDWFVIFGENNPNTSPGNGPTQTPQSSSTDAPSTGAIVGGVVGGVAFIAALLVGFFLLWRRKKAKRPRVSVNLDPSPVDPFLHAPRYEQPQPQPQYQDQPHSQYNYQPEMHSLTSPGYLTTSFNPQAQQQQQQPQPQPVLTSNYAQSSYSSNYATSSAQSQPPLPPPPQQGSGVYSKAREAASERIRDPEGDAPPPPAYSAAS</sequence>
<dbReference type="GO" id="GO:0016020">
    <property type="term" value="C:membrane"/>
    <property type="evidence" value="ECO:0007669"/>
    <property type="project" value="UniProtKB-SubCell"/>
</dbReference>
<feature type="compositionally biased region" description="Low complexity" evidence="5">
    <location>
        <begin position="264"/>
        <end position="284"/>
    </location>
</feature>
<evidence type="ECO:0000256" key="5">
    <source>
        <dbReference type="SAM" id="MobiDB-lite"/>
    </source>
</evidence>
<evidence type="ECO:0000256" key="1">
    <source>
        <dbReference type="ARBA" id="ARBA00004167"/>
    </source>
</evidence>
<keyword evidence="3 6" id="KW-1133">Transmembrane helix</keyword>
<dbReference type="Gene3D" id="2.60.120.260">
    <property type="entry name" value="Galactose-binding domain-like"/>
    <property type="match status" value="1"/>
</dbReference>
<dbReference type="EMBL" id="ML210245">
    <property type="protein sequence ID" value="TFK22254.1"/>
    <property type="molecule type" value="Genomic_DNA"/>
</dbReference>
<name>A0A5C3KPF4_COPMA</name>
<evidence type="ECO:0000256" key="2">
    <source>
        <dbReference type="ARBA" id="ARBA00022692"/>
    </source>
</evidence>
<reference evidence="7 8" key="1">
    <citation type="journal article" date="2019" name="Nat. Ecol. Evol.">
        <title>Megaphylogeny resolves global patterns of mushroom evolution.</title>
        <authorList>
            <person name="Varga T."/>
            <person name="Krizsan K."/>
            <person name="Foldi C."/>
            <person name="Dima B."/>
            <person name="Sanchez-Garcia M."/>
            <person name="Sanchez-Ramirez S."/>
            <person name="Szollosi G.J."/>
            <person name="Szarkandi J.G."/>
            <person name="Papp V."/>
            <person name="Albert L."/>
            <person name="Andreopoulos W."/>
            <person name="Angelini C."/>
            <person name="Antonin V."/>
            <person name="Barry K.W."/>
            <person name="Bougher N.L."/>
            <person name="Buchanan P."/>
            <person name="Buyck B."/>
            <person name="Bense V."/>
            <person name="Catcheside P."/>
            <person name="Chovatia M."/>
            <person name="Cooper J."/>
            <person name="Damon W."/>
            <person name="Desjardin D."/>
            <person name="Finy P."/>
            <person name="Geml J."/>
            <person name="Haridas S."/>
            <person name="Hughes K."/>
            <person name="Justo A."/>
            <person name="Karasinski D."/>
            <person name="Kautmanova I."/>
            <person name="Kiss B."/>
            <person name="Kocsube S."/>
            <person name="Kotiranta H."/>
            <person name="LaButti K.M."/>
            <person name="Lechner B.E."/>
            <person name="Liimatainen K."/>
            <person name="Lipzen A."/>
            <person name="Lukacs Z."/>
            <person name="Mihaltcheva S."/>
            <person name="Morgado L.N."/>
            <person name="Niskanen T."/>
            <person name="Noordeloos M.E."/>
            <person name="Ohm R.A."/>
            <person name="Ortiz-Santana B."/>
            <person name="Ovrebo C."/>
            <person name="Racz N."/>
            <person name="Riley R."/>
            <person name="Savchenko A."/>
            <person name="Shiryaev A."/>
            <person name="Soop K."/>
            <person name="Spirin V."/>
            <person name="Szebenyi C."/>
            <person name="Tomsovsky M."/>
            <person name="Tulloss R.E."/>
            <person name="Uehling J."/>
            <person name="Grigoriev I.V."/>
            <person name="Vagvolgyi C."/>
            <person name="Papp T."/>
            <person name="Martin F.M."/>
            <person name="Miettinen O."/>
            <person name="Hibbett D.S."/>
            <person name="Nagy L.G."/>
        </authorList>
    </citation>
    <scope>NUCLEOTIDE SEQUENCE [LARGE SCALE GENOMIC DNA]</scope>
    <source>
        <strain evidence="7 8">CBS 121175</strain>
    </source>
</reference>
<organism evidence="7 8">
    <name type="scientific">Coprinopsis marcescibilis</name>
    <name type="common">Agaric fungus</name>
    <name type="synonym">Psathyrella marcescibilis</name>
    <dbReference type="NCBI Taxonomy" id="230819"/>
    <lineage>
        <taxon>Eukaryota</taxon>
        <taxon>Fungi</taxon>
        <taxon>Dikarya</taxon>
        <taxon>Basidiomycota</taxon>
        <taxon>Agaricomycotina</taxon>
        <taxon>Agaricomycetes</taxon>
        <taxon>Agaricomycetidae</taxon>
        <taxon>Agaricales</taxon>
        <taxon>Agaricineae</taxon>
        <taxon>Psathyrellaceae</taxon>
        <taxon>Coprinopsis</taxon>
    </lineage>
</organism>